<proteinExistence type="predicted"/>
<dbReference type="Pfam" id="PF02681">
    <property type="entry name" value="DUF212"/>
    <property type="match status" value="1"/>
</dbReference>
<organism evidence="2 3">
    <name type="scientific">Candidatus Ornithomonoglobus intestinigallinarum</name>
    <dbReference type="NCBI Taxonomy" id="2840894"/>
    <lineage>
        <taxon>Bacteria</taxon>
        <taxon>Bacillati</taxon>
        <taxon>Bacillota</taxon>
        <taxon>Clostridia</taxon>
        <taxon>Candidatus Ornithomonoglobus</taxon>
    </lineage>
</organism>
<evidence type="ECO:0000313" key="3">
    <source>
        <dbReference type="Proteomes" id="UP000824165"/>
    </source>
</evidence>
<feature type="transmembrane region" description="Helical" evidence="1">
    <location>
        <begin position="125"/>
        <end position="146"/>
    </location>
</feature>
<evidence type="ECO:0000256" key="1">
    <source>
        <dbReference type="SAM" id="Phobius"/>
    </source>
</evidence>
<reference evidence="2" key="2">
    <citation type="journal article" date="2021" name="PeerJ">
        <title>Extensive microbial diversity within the chicken gut microbiome revealed by metagenomics and culture.</title>
        <authorList>
            <person name="Gilroy R."/>
            <person name="Ravi A."/>
            <person name="Getino M."/>
            <person name="Pursley I."/>
            <person name="Horton D.L."/>
            <person name="Alikhan N.F."/>
            <person name="Baker D."/>
            <person name="Gharbi K."/>
            <person name="Hall N."/>
            <person name="Watson M."/>
            <person name="Adriaenssens E.M."/>
            <person name="Foster-Nyarko E."/>
            <person name="Jarju S."/>
            <person name="Secka A."/>
            <person name="Antonio M."/>
            <person name="Oren A."/>
            <person name="Chaudhuri R.R."/>
            <person name="La Ragione R."/>
            <person name="Hildebrand F."/>
            <person name="Pallen M.J."/>
        </authorList>
    </citation>
    <scope>NUCLEOTIDE SEQUENCE</scope>
    <source>
        <strain evidence="2">CHK181-108</strain>
    </source>
</reference>
<keyword evidence="1" id="KW-0472">Membrane</keyword>
<feature type="transmembrane region" description="Helical" evidence="1">
    <location>
        <begin position="12"/>
        <end position="33"/>
    </location>
</feature>
<name>A0A9D1H4C4_9FIRM</name>
<sequence length="149" mass="16439">MSFFKELWENEWLITALIGWFAAQLLKIPFTLVTEKRLMVSRFFDSGGMPSSHSAFTSALAAGVGLTEGFDSVSFALAFVLAFVVMYDAAGVRRSAGEHARILNRLTEHLRLTENGKEFDRLKTLLGHTPLEVICGAVLGIAIALIRHL</sequence>
<evidence type="ECO:0000313" key="2">
    <source>
        <dbReference type="EMBL" id="HIT86120.1"/>
    </source>
</evidence>
<keyword evidence="1" id="KW-0812">Transmembrane</keyword>
<accession>A0A9D1H4C4</accession>
<comment type="caution">
    <text evidence="2">The sequence shown here is derived from an EMBL/GenBank/DDBJ whole genome shotgun (WGS) entry which is preliminary data.</text>
</comment>
<gene>
    <name evidence="2" type="ORF">IAA60_09510</name>
</gene>
<keyword evidence="1" id="KW-1133">Transmembrane helix</keyword>
<dbReference type="PANTHER" id="PTHR31446:SF29">
    <property type="entry name" value="ACID PHOSPHATASE_VANADIUM-DEPENDENT HALOPEROXIDASE-RELATED PROTEIN"/>
    <property type="match status" value="1"/>
</dbReference>
<dbReference type="EMBL" id="DVLU01000103">
    <property type="protein sequence ID" value="HIT86120.1"/>
    <property type="molecule type" value="Genomic_DNA"/>
</dbReference>
<dbReference type="InterPro" id="IPR003832">
    <property type="entry name" value="DUF212"/>
</dbReference>
<dbReference type="AlphaFoldDB" id="A0A9D1H4C4"/>
<reference evidence="2" key="1">
    <citation type="submission" date="2020-10" db="EMBL/GenBank/DDBJ databases">
        <authorList>
            <person name="Gilroy R."/>
        </authorList>
    </citation>
    <scope>NUCLEOTIDE SEQUENCE</scope>
    <source>
        <strain evidence="2">CHK181-108</strain>
    </source>
</reference>
<dbReference type="PANTHER" id="PTHR31446">
    <property type="entry name" value="ACID PHOSPHATASE/VANADIUM-DEPENDENT HALOPEROXIDASE-RELATED PROTEIN"/>
    <property type="match status" value="1"/>
</dbReference>
<dbReference type="Proteomes" id="UP000824165">
    <property type="component" value="Unassembled WGS sequence"/>
</dbReference>
<protein>
    <submittedName>
        <fullName evidence="2">Divergent PAP2 family protein</fullName>
    </submittedName>
</protein>
<feature type="transmembrane region" description="Helical" evidence="1">
    <location>
        <begin position="54"/>
        <end position="87"/>
    </location>
</feature>